<evidence type="ECO:0000256" key="5">
    <source>
        <dbReference type="ARBA" id="ARBA00023204"/>
    </source>
</evidence>
<evidence type="ECO:0000313" key="9">
    <source>
        <dbReference type="EMBL" id="BBM84002.1"/>
    </source>
</evidence>
<dbReference type="InterPro" id="IPR022572">
    <property type="entry name" value="DNA_rep/recomb_RecO_N"/>
</dbReference>
<dbReference type="HAMAP" id="MF_00201">
    <property type="entry name" value="RecO"/>
    <property type="match status" value="1"/>
</dbReference>
<dbReference type="Proteomes" id="UP000326354">
    <property type="component" value="Chromosome"/>
</dbReference>
<dbReference type="Pfam" id="PF02565">
    <property type="entry name" value="RecO_C"/>
    <property type="match status" value="1"/>
</dbReference>
<comment type="similarity">
    <text evidence="1 7">Belongs to the RecO family.</text>
</comment>
<dbReference type="GO" id="GO:0006302">
    <property type="term" value="P:double-strand break repair"/>
    <property type="evidence" value="ECO:0007669"/>
    <property type="project" value="TreeGrafter"/>
</dbReference>
<organism evidence="9 10">
    <name type="scientific">Uabimicrobium amorphum</name>
    <dbReference type="NCBI Taxonomy" id="2596890"/>
    <lineage>
        <taxon>Bacteria</taxon>
        <taxon>Pseudomonadati</taxon>
        <taxon>Planctomycetota</taxon>
        <taxon>Candidatus Uabimicrobiia</taxon>
        <taxon>Candidatus Uabimicrobiales</taxon>
        <taxon>Candidatus Uabimicrobiaceae</taxon>
        <taxon>Candidatus Uabimicrobium</taxon>
    </lineage>
</organism>
<sequence length="251" mass="29097">MIIKEEAIVLKSINYSNSSQIMSLYTKHHGKISMLAKGSRNKSAKQFAGTFEPTIHVEIVYREKDVNVLAIVREFEIIDYFYGIRSSLKYMYNAFYLLDFVNECTTSHDPNQGLFQLLHTSLKYLSLGANAEKTRFFFQIKAFILLGVMPILTECCACTKPLVGSYVFFIPKESGIVCRRCKANTESAFLQISMQTLRTLQNLEVMPWTGLKKINLSQRIVNELNMFFRFYLHSFLYKELRTFKLIGNSYE</sequence>
<feature type="domain" description="DNA replication/recombination mediator RecO N-terminal" evidence="8">
    <location>
        <begin position="1"/>
        <end position="81"/>
    </location>
</feature>
<dbReference type="AlphaFoldDB" id="A0A5S9F306"/>
<keyword evidence="3 7" id="KW-0227">DNA damage</keyword>
<evidence type="ECO:0000313" key="10">
    <source>
        <dbReference type="Proteomes" id="UP000326354"/>
    </source>
</evidence>
<comment type="function">
    <text evidence="7">Involved in DNA repair and RecF pathway recombination.</text>
</comment>
<keyword evidence="4 7" id="KW-0233">DNA recombination</keyword>
<evidence type="ECO:0000256" key="7">
    <source>
        <dbReference type="HAMAP-Rule" id="MF_00201"/>
    </source>
</evidence>
<dbReference type="InterPro" id="IPR003717">
    <property type="entry name" value="RecO"/>
</dbReference>
<evidence type="ECO:0000256" key="2">
    <source>
        <dbReference type="ARBA" id="ARBA00021310"/>
    </source>
</evidence>
<evidence type="ECO:0000256" key="4">
    <source>
        <dbReference type="ARBA" id="ARBA00023172"/>
    </source>
</evidence>
<dbReference type="Pfam" id="PF11967">
    <property type="entry name" value="RecO_N"/>
    <property type="match status" value="1"/>
</dbReference>
<dbReference type="InterPro" id="IPR042242">
    <property type="entry name" value="RecO_C"/>
</dbReference>
<evidence type="ECO:0000256" key="3">
    <source>
        <dbReference type="ARBA" id="ARBA00022763"/>
    </source>
</evidence>
<dbReference type="KEGG" id="uam:UABAM_02357"/>
<name>A0A5S9F306_UABAM</name>
<dbReference type="GO" id="GO:0043590">
    <property type="term" value="C:bacterial nucleoid"/>
    <property type="evidence" value="ECO:0007669"/>
    <property type="project" value="TreeGrafter"/>
</dbReference>
<keyword evidence="5 7" id="KW-0234">DNA repair</keyword>
<protein>
    <recommendedName>
        <fullName evidence="2 7">DNA repair protein RecO</fullName>
    </recommendedName>
    <alternativeName>
        <fullName evidence="6 7">Recombination protein O</fullName>
    </alternativeName>
</protein>
<proteinExistence type="inferred from homology"/>
<dbReference type="InterPro" id="IPR012340">
    <property type="entry name" value="NA-bd_OB-fold"/>
</dbReference>
<evidence type="ECO:0000256" key="1">
    <source>
        <dbReference type="ARBA" id="ARBA00007452"/>
    </source>
</evidence>
<dbReference type="RefSeq" id="WP_173013258.1">
    <property type="nucleotide sequence ID" value="NZ_AP019860.1"/>
</dbReference>
<dbReference type="InterPro" id="IPR037278">
    <property type="entry name" value="ARFGAP/RecO"/>
</dbReference>
<evidence type="ECO:0000259" key="8">
    <source>
        <dbReference type="Pfam" id="PF11967"/>
    </source>
</evidence>
<dbReference type="Gene3D" id="2.40.50.140">
    <property type="entry name" value="Nucleic acid-binding proteins"/>
    <property type="match status" value="1"/>
</dbReference>
<dbReference type="SUPFAM" id="SSF50249">
    <property type="entry name" value="Nucleic acid-binding proteins"/>
    <property type="match status" value="1"/>
</dbReference>
<gene>
    <name evidence="7" type="primary">recO</name>
    <name evidence="9" type="ORF">UABAM_02357</name>
</gene>
<dbReference type="PANTHER" id="PTHR33991:SF1">
    <property type="entry name" value="DNA REPAIR PROTEIN RECO"/>
    <property type="match status" value="1"/>
</dbReference>
<dbReference type="GO" id="GO:0006310">
    <property type="term" value="P:DNA recombination"/>
    <property type="evidence" value="ECO:0007669"/>
    <property type="project" value="UniProtKB-UniRule"/>
</dbReference>
<dbReference type="NCBIfam" id="TIGR00613">
    <property type="entry name" value="reco"/>
    <property type="match status" value="1"/>
</dbReference>
<keyword evidence="10" id="KW-1185">Reference proteome</keyword>
<accession>A0A5S9F306</accession>
<dbReference type="Gene3D" id="1.20.1440.120">
    <property type="entry name" value="Recombination protein O, C-terminal domain"/>
    <property type="match status" value="1"/>
</dbReference>
<dbReference type="EMBL" id="AP019860">
    <property type="protein sequence ID" value="BBM84002.1"/>
    <property type="molecule type" value="Genomic_DNA"/>
</dbReference>
<evidence type="ECO:0000256" key="6">
    <source>
        <dbReference type="ARBA" id="ARBA00033409"/>
    </source>
</evidence>
<dbReference type="PANTHER" id="PTHR33991">
    <property type="entry name" value="DNA REPAIR PROTEIN RECO"/>
    <property type="match status" value="1"/>
</dbReference>
<dbReference type="SUPFAM" id="SSF57863">
    <property type="entry name" value="ArfGap/RecO-like zinc finger"/>
    <property type="match status" value="1"/>
</dbReference>
<reference evidence="9 10" key="1">
    <citation type="submission" date="2019-08" db="EMBL/GenBank/DDBJ databases">
        <title>Complete genome sequence of Candidatus Uab amorphum.</title>
        <authorList>
            <person name="Shiratori T."/>
            <person name="Suzuki S."/>
            <person name="Kakizawa Y."/>
            <person name="Ishida K."/>
        </authorList>
    </citation>
    <scope>NUCLEOTIDE SEQUENCE [LARGE SCALE GENOMIC DNA]</scope>
    <source>
        <strain evidence="9 10">SRT547</strain>
    </source>
</reference>